<dbReference type="GO" id="GO:0004842">
    <property type="term" value="F:ubiquitin-protein transferase activity"/>
    <property type="evidence" value="ECO:0007669"/>
    <property type="project" value="TreeGrafter"/>
</dbReference>
<evidence type="ECO:0000256" key="4">
    <source>
        <dbReference type="ARBA" id="ARBA00022737"/>
    </source>
</evidence>
<keyword evidence="3" id="KW-0479">Metal-binding</keyword>
<dbReference type="InterPro" id="IPR044066">
    <property type="entry name" value="TRIAD_supradom"/>
</dbReference>
<dbReference type="OrthoDB" id="312317at2759"/>
<dbReference type="GO" id="GO:0000151">
    <property type="term" value="C:ubiquitin ligase complex"/>
    <property type="evidence" value="ECO:0007669"/>
    <property type="project" value="TreeGrafter"/>
</dbReference>
<evidence type="ECO:0000256" key="7">
    <source>
        <dbReference type="ARBA" id="ARBA00022833"/>
    </source>
</evidence>
<proteinExistence type="predicted"/>
<dbReference type="GO" id="GO:0043161">
    <property type="term" value="P:proteasome-mediated ubiquitin-dependent protein catabolic process"/>
    <property type="evidence" value="ECO:0007669"/>
    <property type="project" value="TreeGrafter"/>
</dbReference>
<name>A0A0V0QSG8_PSEPJ</name>
<dbReference type="AlphaFoldDB" id="A0A0V0QSG8"/>
<evidence type="ECO:0000313" key="9">
    <source>
        <dbReference type="EMBL" id="KRX05273.1"/>
    </source>
</evidence>
<dbReference type="SUPFAM" id="SSF57850">
    <property type="entry name" value="RING/U-box"/>
    <property type="match status" value="2"/>
</dbReference>
<reference evidence="9 10" key="1">
    <citation type="journal article" date="2015" name="Sci. Rep.">
        <title>Genome of the facultative scuticociliatosis pathogen Pseudocohnilembus persalinus provides insight into its virulence through horizontal gene transfer.</title>
        <authorList>
            <person name="Xiong J."/>
            <person name="Wang G."/>
            <person name="Cheng J."/>
            <person name="Tian M."/>
            <person name="Pan X."/>
            <person name="Warren A."/>
            <person name="Jiang C."/>
            <person name="Yuan D."/>
            <person name="Miao W."/>
        </authorList>
    </citation>
    <scope>NUCLEOTIDE SEQUENCE [LARGE SCALE GENOMIC DNA]</scope>
    <source>
        <strain evidence="9">36N120E</strain>
    </source>
</reference>
<dbReference type="GO" id="GO:0008270">
    <property type="term" value="F:zinc ion binding"/>
    <property type="evidence" value="ECO:0007669"/>
    <property type="project" value="UniProtKB-KW"/>
</dbReference>
<evidence type="ECO:0000256" key="6">
    <source>
        <dbReference type="ARBA" id="ARBA00022786"/>
    </source>
</evidence>
<keyword evidence="6" id="KW-0833">Ubl conjugation pathway</keyword>
<dbReference type="InParanoid" id="A0A0V0QSG8"/>
<dbReference type="EMBL" id="LDAU01000109">
    <property type="protein sequence ID" value="KRX05273.1"/>
    <property type="molecule type" value="Genomic_DNA"/>
</dbReference>
<protein>
    <recommendedName>
        <fullName evidence="8">RING-type domain-containing protein</fullName>
    </recommendedName>
</protein>
<comment type="pathway">
    <text evidence="1">Protein modification; protein ubiquitination.</text>
</comment>
<sequence length="827" mass="98455">MSEEQTKNFKTSYEQIIKISNQINIDLDTYMDQRTKPQTFLHIYLKIFYQYAQQKLDDQDFQKFFQLSDIDDQKIITEAFSKFNDKLKEFEQVQKKYQKAYGVYQSDTAKIIQTICTQITYIQDIFQQFNGDQLKYNQNQQDFLYTIDFQDDDQLEEYLDTIKNSVEEVYQLENFKYYDSEPAFIVFNLSKIDGFNKMYLTRDEFINVFETYLQKVLNEEKLQDYQKQNLKYLIDPLETNNIPIKLLNDYITTKWFRKYDRQLINNKNLNKVKKEKPQILEVQAKFIPNYSSHLQQIKYENDTYNIMIGSSSECDVSITSKYIDKQQLFINRINDHQYQANCKGKKYLTQQILEYNQNPIRIRKNHFILIGNTHVIVFKSMNIDKKNVDIYFKLEQKYIKPNKNEVIKQLILQKEEEDAQYKVTYAIYEIQDKGNGIQENIPLGNVEQLQKEFFIGKKQISSLNSEKALKVTYDNEQKCWLLSKTSDLEPKVSQTLKSVSNIIQEKESRPVILKNGDILGVRECDLSIKIILKNKQLFHQTSENYLKTERQLSIEPEQIECEICLESLNIKQLYAYNMFECEHYICQGCQIENIQNYTKNHIQEDFNQNLFKCLGQGGLCDQSLTMVQLQFYNSELFKELEQKHKKFYWITCKNQNCDKLYLPRIIDPNKPELTKCVHCNFEQCKSCGDAYHLMYGQKKCFKYLRDTIKNITSSKLNQPITICPNDECYSIGIKEAGCDHIKCNSCNKDYCFFCMVDRYKILQHGNHYHRNGCKYFNQYDVHDYQKDCQFCIRDNAQCTKPDSLQQFIQKLKHISGMGNSTIKFIRN</sequence>
<evidence type="ECO:0000259" key="8">
    <source>
        <dbReference type="PROSITE" id="PS51873"/>
    </source>
</evidence>
<evidence type="ECO:0000313" key="10">
    <source>
        <dbReference type="Proteomes" id="UP000054937"/>
    </source>
</evidence>
<evidence type="ECO:0000256" key="2">
    <source>
        <dbReference type="ARBA" id="ARBA00022679"/>
    </source>
</evidence>
<organism evidence="9 10">
    <name type="scientific">Pseudocohnilembus persalinus</name>
    <name type="common">Ciliate</name>
    <dbReference type="NCBI Taxonomy" id="266149"/>
    <lineage>
        <taxon>Eukaryota</taxon>
        <taxon>Sar</taxon>
        <taxon>Alveolata</taxon>
        <taxon>Ciliophora</taxon>
        <taxon>Intramacronucleata</taxon>
        <taxon>Oligohymenophorea</taxon>
        <taxon>Scuticociliatia</taxon>
        <taxon>Philasterida</taxon>
        <taxon>Pseudocohnilembidae</taxon>
        <taxon>Pseudocohnilembus</taxon>
    </lineage>
</organism>
<dbReference type="PROSITE" id="PS51873">
    <property type="entry name" value="TRIAD"/>
    <property type="match status" value="1"/>
</dbReference>
<dbReference type="GO" id="GO:0043130">
    <property type="term" value="F:ubiquitin binding"/>
    <property type="evidence" value="ECO:0007669"/>
    <property type="project" value="TreeGrafter"/>
</dbReference>
<comment type="caution">
    <text evidence="9">The sequence shown here is derived from an EMBL/GenBank/DDBJ whole genome shotgun (WGS) entry which is preliminary data.</text>
</comment>
<dbReference type="GO" id="GO:0097039">
    <property type="term" value="P:protein linear polyubiquitination"/>
    <property type="evidence" value="ECO:0007669"/>
    <property type="project" value="TreeGrafter"/>
</dbReference>
<keyword evidence="10" id="KW-1185">Reference proteome</keyword>
<keyword evidence="5" id="KW-0863">Zinc-finger</keyword>
<dbReference type="Proteomes" id="UP000054937">
    <property type="component" value="Unassembled WGS sequence"/>
</dbReference>
<accession>A0A0V0QSG8</accession>
<evidence type="ECO:0000256" key="5">
    <source>
        <dbReference type="ARBA" id="ARBA00022771"/>
    </source>
</evidence>
<dbReference type="CDD" id="cd20335">
    <property type="entry name" value="BRcat_RBR"/>
    <property type="match status" value="1"/>
</dbReference>
<dbReference type="PANTHER" id="PTHR22770:SF13">
    <property type="entry name" value="RING-TYPE DOMAIN-CONTAINING PROTEIN"/>
    <property type="match status" value="1"/>
</dbReference>
<dbReference type="Pfam" id="PF01485">
    <property type="entry name" value="IBR"/>
    <property type="match status" value="1"/>
</dbReference>
<evidence type="ECO:0000256" key="3">
    <source>
        <dbReference type="ARBA" id="ARBA00022723"/>
    </source>
</evidence>
<keyword evidence="4" id="KW-0677">Repeat</keyword>
<dbReference type="PANTHER" id="PTHR22770">
    <property type="entry name" value="UBIQUITIN CONJUGATING ENZYME 7 INTERACTING PROTEIN-RELATED"/>
    <property type="match status" value="1"/>
</dbReference>
<gene>
    <name evidence="9" type="ORF">PPERSA_00574</name>
</gene>
<evidence type="ECO:0000256" key="1">
    <source>
        <dbReference type="ARBA" id="ARBA00004906"/>
    </source>
</evidence>
<dbReference type="InterPro" id="IPR002867">
    <property type="entry name" value="IBR_dom"/>
</dbReference>
<keyword evidence="7" id="KW-0862">Zinc</keyword>
<keyword evidence="2" id="KW-0808">Transferase</keyword>
<feature type="domain" description="RING-type" evidence="8">
    <location>
        <begin position="557"/>
        <end position="777"/>
    </location>
</feature>
<dbReference type="InterPro" id="IPR051628">
    <property type="entry name" value="LUBAC_E3_Ligases"/>
</dbReference>